<dbReference type="Proteomes" id="UP000433309">
    <property type="component" value="Unassembled WGS sequence"/>
</dbReference>
<dbReference type="Gene3D" id="1.10.10.10">
    <property type="entry name" value="Winged helix-like DNA-binding domain superfamily/Winged helix DNA-binding domain"/>
    <property type="match status" value="1"/>
</dbReference>
<evidence type="ECO:0000313" key="2">
    <source>
        <dbReference type="Proteomes" id="UP000433309"/>
    </source>
</evidence>
<dbReference type="Pfam" id="PF04255">
    <property type="entry name" value="DUF433"/>
    <property type="match status" value="1"/>
</dbReference>
<dbReference type="EMBL" id="WKJK01000002">
    <property type="protein sequence ID" value="MRW88949.1"/>
    <property type="molecule type" value="Genomic_DNA"/>
</dbReference>
<protein>
    <submittedName>
        <fullName evidence="1">DUF433 domain-containing protein</fullName>
    </submittedName>
</protein>
<keyword evidence="2" id="KW-1185">Reference proteome</keyword>
<dbReference type="AlphaFoldDB" id="A0A6I2KY59"/>
<organism evidence="1 2">
    <name type="scientific">Duganella guangzhouensis</name>
    <dbReference type="NCBI Taxonomy" id="2666084"/>
    <lineage>
        <taxon>Bacteria</taxon>
        <taxon>Pseudomonadati</taxon>
        <taxon>Pseudomonadota</taxon>
        <taxon>Betaproteobacteria</taxon>
        <taxon>Burkholderiales</taxon>
        <taxon>Oxalobacteraceae</taxon>
        <taxon>Telluria group</taxon>
        <taxon>Duganella</taxon>
    </lineage>
</organism>
<comment type="caution">
    <text evidence="1">The sequence shown here is derived from an EMBL/GenBank/DDBJ whole genome shotgun (WGS) entry which is preliminary data.</text>
</comment>
<sequence>MIQMAPDILGGMPVFKGTLVPVKRLFDYLLSGKTTARFVNDYPLVSRATAANVLQNDATLFYEDISNALEPMTHV</sequence>
<dbReference type="InterPro" id="IPR007367">
    <property type="entry name" value="DUF433"/>
</dbReference>
<accession>A0A6I2KY59</accession>
<reference evidence="1 2" key="1">
    <citation type="submission" date="2019-11" db="EMBL/GenBank/DDBJ databases">
        <title>Novel species isolated from a subtropical stream in China.</title>
        <authorList>
            <person name="Lu H."/>
        </authorList>
    </citation>
    <scope>NUCLEOTIDE SEQUENCE [LARGE SCALE GENOMIC DNA]</scope>
    <source>
        <strain evidence="1 2">FT80W</strain>
    </source>
</reference>
<gene>
    <name evidence="1" type="ORF">GJ699_03025</name>
</gene>
<dbReference type="SUPFAM" id="SSF46689">
    <property type="entry name" value="Homeodomain-like"/>
    <property type="match status" value="1"/>
</dbReference>
<name>A0A6I2KY59_9BURK</name>
<proteinExistence type="predicted"/>
<dbReference type="InterPro" id="IPR036388">
    <property type="entry name" value="WH-like_DNA-bd_sf"/>
</dbReference>
<evidence type="ECO:0000313" key="1">
    <source>
        <dbReference type="EMBL" id="MRW88949.1"/>
    </source>
</evidence>
<dbReference type="InterPro" id="IPR009057">
    <property type="entry name" value="Homeodomain-like_sf"/>
</dbReference>